<keyword evidence="7" id="KW-1133">Transmembrane helix</keyword>
<evidence type="ECO:0000256" key="1">
    <source>
        <dbReference type="ARBA" id="ARBA00010617"/>
    </source>
</evidence>
<comment type="cofactor">
    <cofactor evidence="5">
        <name>heme</name>
        <dbReference type="ChEBI" id="CHEBI:30413"/>
    </cofactor>
</comment>
<dbReference type="SUPFAM" id="SSF48264">
    <property type="entry name" value="Cytochrome P450"/>
    <property type="match status" value="1"/>
</dbReference>
<evidence type="ECO:0000256" key="2">
    <source>
        <dbReference type="ARBA" id="ARBA00022723"/>
    </source>
</evidence>
<dbReference type="InterPro" id="IPR001128">
    <property type="entry name" value="Cyt_P450"/>
</dbReference>
<keyword evidence="4 5" id="KW-0408">Iron</keyword>
<dbReference type="PRINTS" id="PR00385">
    <property type="entry name" value="P450"/>
</dbReference>
<dbReference type="GO" id="GO:0020037">
    <property type="term" value="F:heme binding"/>
    <property type="evidence" value="ECO:0007669"/>
    <property type="project" value="InterPro"/>
</dbReference>
<protein>
    <recommendedName>
        <fullName evidence="10">Cytochrome P450</fullName>
    </recommendedName>
</protein>
<dbReference type="EMBL" id="CP093350">
    <property type="protein sequence ID" value="WOH13221.1"/>
    <property type="molecule type" value="Genomic_DNA"/>
</dbReference>
<evidence type="ECO:0000256" key="6">
    <source>
        <dbReference type="RuleBase" id="RU000461"/>
    </source>
</evidence>
<keyword evidence="3 6" id="KW-0560">Oxidoreductase</keyword>
<dbReference type="CDD" id="cd11073">
    <property type="entry name" value="CYP76-like"/>
    <property type="match status" value="1"/>
</dbReference>
<evidence type="ECO:0000313" key="8">
    <source>
        <dbReference type="EMBL" id="WOH13221.1"/>
    </source>
</evidence>
<dbReference type="GO" id="GO:0005506">
    <property type="term" value="F:iron ion binding"/>
    <property type="evidence" value="ECO:0007669"/>
    <property type="project" value="InterPro"/>
</dbReference>
<dbReference type="InterPro" id="IPR017972">
    <property type="entry name" value="Cyt_P450_CS"/>
</dbReference>
<dbReference type="Gene3D" id="1.10.630.10">
    <property type="entry name" value="Cytochrome P450"/>
    <property type="match status" value="1"/>
</dbReference>
<proteinExistence type="inferred from homology"/>
<dbReference type="PANTHER" id="PTHR47950:SF14">
    <property type="entry name" value="CYTOCHROME P450 76A2-LIKE ISOFORM X1"/>
    <property type="match status" value="1"/>
</dbReference>
<dbReference type="InterPro" id="IPR002401">
    <property type="entry name" value="Cyt_P450_E_grp-I"/>
</dbReference>
<dbReference type="GO" id="GO:0016705">
    <property type="term" value="F:oxidoreductase activity, acting on paired donors, with incorporation or reduction of molecular oxygen"/>
    <property type="evidence" value="ECO:0007669"/>
    <property type="project" value="InterPro"/>
</dbReference>
<keyword evidence="7" id="KW-0472">Membrane</keyword>
<reference evidence="8" key="2">
    <citation type="submission" date="2022-03" db="EMBL/GenBank/DDBJ databases">
        <title>Draft title - Genomic analysis of global carrot germplasm unveils the trajectory of domestication and the origin of high carotenoid orange carrot.</title>
        <authorList>
            <person name="Iorizzo M."/>
            <person name="Ellison S."/>
            <person name="Senalik D."/>
            <person name="Macko-Podgorni A."/>
            <person name="Grzebelus D."/>
            <person name="Bostan H."/>
            <person name="Rolling W."/>
            <person name="Curaba J."/>
            <person name="Simon P."/>
        </authorList>
    </citation>
    <scope>NUCLEOTIDE SEQUENCE</scope>
    <source>
        <tissue evidence="8">Leaf</tissue>
    </source>
</reference>
<evidence type="ECO:0000256" key="7">
    <source>
        <dbReference type="SAM" id="Phobius"/>
    </source>
</evidence>
<dbReference type="PROSITE" id="PS00086">
    <property type="entry name" value="CYTOCHROME_P450"/>
    <property type="match status" value="1"/>
</dbReference>
<evidence type="ECO:0000256" key="5">
    <source>
        <dbReference type="PIRSR" id="PIRSR602401-1"/>
    </source>
</evidence>
<keyword evidence="9" id="KW-1185">Reference proteome</keyword>
<evidence type="ECO:0000313" key="9">
    <source>
        <dbReference type="Proteomes" id="UP000077755"/>
    </source>
</evidence>
<feature type="binding site" description="axial binding residue" evidence="5">
    <location>
        <position position="448"/>
    </location>
    <ligand>
        <name>heme</name>
        <dbReference type="ChEBI" id="CHEBI:30413"/>
    </ligand>
    <ligandPart>
        <name>Fe</name>
        <dbReference type="ChEBI" id="CHEBI:18248"/>
    </ligandPart>
</feature>
<dbReference type="KEGG" id="dcr:108198515"/>
<dbReference type="Pfam" id="PF00067">
    <property type="entry name" value="p450"/>
    <property type="match status" value="1"/>
</dbReference>
<keyword evidence="6" id="KW-0503">Monooxygenase</keyword>
<accession>A0AAF1BET8</accession>
<name>A0AAF1BET8_DAUCS</name>
<feature type="transmembrane region" description="Helical" evidence="7">
    <location>
        <begin position="6"/>
        <end position="22"/>
    </location>
</feature>
<comment type="similarity">
    <text evidence="1 6">Belongs to the cytochrome P450 family.</text>
</comment>
<reference evidence="8" key="1">
    <citation type="journal article" date="2016" name="Nat. Genet.">
        <title>A high-quality carrot genome assembly provides new insights into carotenoid accumulation and asterid genome evolution.</title>
        <authorList>
            <person name="Iorizzo M."/>
            <person name="Ellison S."/>
            <person name="Senalik D."/>
            <person name="Zeng P."/>
            <person name="Satapoomin P."/>
            <person name="Huang J."/>
            <person name="Bowman M."/>
            <person name="Iovene M."/>
            <person name="Sanseverino W."/>
            <person name="Cavagnaro P."/>
            <person name="Yildiz M."/>
            <person name="Macko-Podgorni A."/>
            <person name="Moranska E."/>
            <person name="Grzebelus E."/>
            <person name="Grzebelus D."/>
            <person name="Ashrafi H."/>
            <person name="Zheng Z."/>
            <person name="Cheng S."/>
            <person name="Spooner D."/>
            <person name="Van Deynze A."/>
            <person name="Simon P."/>
        </authorList>
    </citation>
    <scope>NUCLEOTIDE SEQUENCE</scope>
    <source>
        <tissue evidence="8">Leaf</tissue>
    </source>
</reference>
<keyword evidence="5 6" id="KW-0349">Heme</keyword>
<evidence type="ECO:0008006" key="10">
    <source>
        <dbReference type="Google" id="ProtNLM"/>
    </source>
</evidence>
<evidence type="ECO:0000256" key="4">
    <source>
        <dbReference type="ARBA" id="ARBA00023004"/>
    </source>
</evidence>
<dbReference type="AlphaFoldDB" id="A0AAF1BET8"/>
<evidence type="ECO:0000256" key="3">
    <source>
        <dbReference type="ARBA" id="ARBA00023002"/>
    </source>
</evidence>
<dbReference type="PRINTS" id="PR00463">
    <property type="entry name" value="EP450I"/>
</dbReference>
<keyword evidence="7" id="KW-0812">Transmembrane</keyword>
<organism evidence="8 9">
    <name type="scientific">Daucus carota subsp. sativus</name>
    <name type="common">Carrot</name>
    <dbReference type="NCBI Taxonomy" id="79200"/>
    <lineage>
        <taxon>Eukaryota</taxon>
        <taxon>Viridiplantae</taxon>
        <taxon>Streptophyta</taxon>
        <taxon>Embryophyta</taxon>
        <taxon>Tracheophyta</taxon>
        <taxon>Spermatophyta</taxon>
        <taxon>Magnoliopsida</taxon>
        <taxon>eudicotyledons</taxon>
        <taxon>Gunneridae</taxon>
        <taxon>Pentapetalae</taxon>
        <taxon>asterids</taxon>
        <taxon>campanulids</taxon>
        <taxon>Apiales</taxon>
        <taxon>Apiaceae</taxon>
        <taxon>Apioideae</taxon>
        <taxon>Scandiceae</taxon>
        <taxon>Daucinae</taxon>
        <taxon>Daucus</taxon>
        <taxon>Daucus sect. Daucus</taxon>
    </lineage>
</organism>
<dbReference type="Proteomes" id="UP000077755">
    <property type="component" value="Chromosome 8"/>
</dbReference>
<keyword evidence="2 5" id="KW-0479">Metal-binding</keyword>
<dbReference type="FunFam" id="1.10.630.10:FF:000007">
    <property type="entry name" value="Cytochrome P450 76C4"/>
    <property type="match status" value="1"/>
</dbReference>
<sequence length="510" mass="58095">MEWLHNYVLWSIFCLMTLIWHLRRRNSYRRSKLPPGPRGWPVIGNIFDLGTLPHRGLAALKQKYGPVVWLNLGPVKTMVILSAAAAEELFKNHDLSFADRFTNDTMRSHDFYKSSMALGSYDSYFRTLKRICTIELFSSKRINETALIRQKCVDEMLLWIEKEVEEGASGGIELTKFIFPASFNLIGNLTVSRDLMNPYSEMASEFQTALSGFSECLGSPNISDLFPWLRWLDLQGLRATTDQSLGKAMQIISGFLDDRVKQRQQNEGRAAEHKDFLDVLLDFEGSGKNEPAKLSRHQITIFLMEMFMAGTDTTSATIEWAMCELLQNPESMKKIKAELVRVVGVNNKLLESDIDNLPYLQATIEETLRLHAPVPLVLPRKATKDTDFMGYKVPKDTQVFVNAWAIGRDEENWEDALSFKPERFLGSSIGYKGQNYEFLPFGAGRRICPGIPLSHHMLPLILGSLLHHFDWKLSENVSSEMKIDMRERMGLAAKKLEPLRAVPTRMTTSS</sequence>
<dbReference type="GO" id="GO:0004497">
    <property type="term" value="F:monooxygenase activity"/>
    <property type="evidence" value="ECO:0007669"/>
    <property type="project" value="UniProtKB-KW"/>
</dbReference>
<dbReference type="PANTHER" id="PTHR47950">
    <property type="entry name" value="CYTOCHROME P450, FAMILY 76, SUBFAMILY C, POLYPEPTIDE 5-RELATED"/>
    <property type="match status" value="1"/>
</dbReference>
<gene>
    <name evidence="8" type="ORF">DCAR_0832730</name>
</gene>
<dbReference type="InterPro" id="IPR036396">
    <property type="entry name" value="Cyt_P450_sf"/>
</dbReference>